<dbReference type="SUPFAM" id="SSF51735">
    <property type="entry name" value="NAD(P)-binding Rossmann-fold domains"/>
    <property type="match status" value="1"/>
</dbReference>
<protein>
    <submittedName>
        <fullName evidence="2">NAD-dependent dehydratase</fullName>
    </submittedName>
</protein>
<evidence type="ECO:0000313" key="2">
    <source>
        <dbReference type="EMBL" id="QCH03285.1"/>
    </source>
</evidence>
<dbReference type="EMBL" id="MK551188">
    <property type="protein sequence ID" value="QCH03285.1"/>
    <property type="molecule type" value="Genomic_DNA"/>
</dbReference>
<dbReference type="PANTHER" id="PTHR43245:SF58">
    <property type="entry name" value="BLL5923 PROTEIN"/>
    <property type="match status" value="1"/>
</dbReference>
<evidence type="ECO:0000259" key="1">
    <source>
        <dbReference type="Pfam" id="PF01370"/>
    </source>
</evidence>
<proteinExistence type="predicted"/>
<feature type="domain" description="NAD-dependent epimerase/dehydratase" evidence="1">
    <location>
        <begin position="7"/>
        <end position="228"/>
    </location>
</feature>
<reference evidence="2" key="1">
    <citation type="journal article" date="2019" name="Front. Microbiol.">
        <title>O-Antigen Gene Clusters of Plesiomonas shigelloides Serogroups and Its Application in Development of a Molecular Serotyping Scheme.</title>
        <authorList>
            <person name="Xi D."/>
            <person name="Wang X."/>
            <person name="Ning K."/>
            <person name="Liu Q."/>
            <person name="Jing F."/>
            <person name="Guo X."/>
            <person name="Cao B."/>
        </authorList>
    </citation>
    <scope>NUCLEOTIDE SEQUENCE</scope>
    <source>
        <strain evidence="2">O66H3</strain>
    </source>
</reference>
<dbReference type="PANTHER" id="PTHR43245">
    <property type="entry name" value="BIFUNCTIONAL POLYMYXIN RESISTANCE PROTEIN ARNA"/>
    <property type="match status" value="1"/>
</dbReference>
<accession>A0A4D6U7R9</accession>
<dbReference type="Pfam" id="PF01370">
    <property type="entry name" value="Epimerase"/>
    <property type="match status" value="1"/>
</dbReference>
<gene>
    <name evidence="2" type="primary">wbhP</name>
</gene>
<dbReference type="InterPro" id="IPR050177">
    <property type="entry name" value="Lipid_A_modif_metabolic_enz"/>
</dbReference>
<sequence>MADKGKILITGATGFVGSALCNTLIQNELSVVGVSRGKTTQPWHVLGPSLSVDADWSALLSNVSVVIHCAALVHQMRCGDNVSQDDYLRINTEGTLKLARDAVAGGVKRFIYLSSVKVNGEFSQVDKPFSTSNEHIPADPYGFSKYQAETQLLQLARETGLEVVIIRPPLVYGKGVKANFLSMVKWVKMRLPLPFSRVNALRSLVYIDNLVDLIVVCCTHPNANGRVFMVSDDHDVTLPDLLSEIADAMGKRCFLFPIPMFFLKMVLSIIGLGSVAQRLLNPLQVDISETKQYLDWVPPVSFSDAISITVKNI</sequence>
<dbReference type="Gene3D" id="3.40.50.720">
    <property type="entry name" value="NAD(P)-binding Rossmann-like Domain"/>
    <property type="match status" value="1"/>
</dbReference>
<dbReference type="RefSeq" id="WP_152109801.1">
    <property type="nucleotide sequence ID" value="NZ_WEKF01000113.1"/>
</dbReference>
<dbReference type="InterPro" id="IPR001509">
    <property type="entry name" value="Epimerase_deHydtase"/>
</dbReference>
<name>A0A4D6U7R9_PLESH</name>
<dbReference type="AlphaFoldDB" id="A0A4D6U7R9"/>
<organism evidence="2">
    <name type="scientific">Plesiomonas shigelloides</name>
    <name type="common">Aeromonas shigelloides</name>
    <dbReference type="NCBI Taxonomy" id="703"/>
    <lineage>
        <taxon>Bacteria</taxon>
        <taxon>Pseudomonadati</taxon>
        <taxon>Pseudomonadota</taxon>
        <taxon>Gammaproteobacteria</taxon>
        <taxon>Enterobacterales</taxon>
        <taxon>Enterobacteriaceae</taxon>
        <taxon>Plesiomonas</taxon>
    </lineage>
</organism>
<dbReference type="InterPro" id="IPR036291">
    <property type="entry name" value="NAD(P)-bd_dom_sf"/>
</dbReference>